<dbReference type="CDD" id="cd04465">
    <property type="entry name" value="S1_RPS1_repeat_ec2_hs2"/>
    <property type="match status" value="1"/>
</dbReference>
<feature type="domain" description="S1 motif" evidence="6">
    <location>
        <begin position="335"/>
        <end position="405"/>
    </location>
</feature>
<comment type="similarity">
    <text evidence="1">Belongs to the bacterial ribosomal protein bS1 family.</text>
</comment>
<dbReference type="Gene3D" id="2.40.50.140">
    <property type="entry name" value="Nucleic acid-binding proteins"/>
    <property type="match status" value="6"/>
</dbReference>
<dbReference type="CDD" id="cd05688">
    <property type="entry name" value="S1_RPS1_repeat_ec3"/>
    <property type="match status" value="1"/>
</dbReference>
<organism evidence="7 8">
    <name type="scientific">Niastella caeni</name>
    <dbReference type="NCBI Taxonomy" id="2569763"/>
    <lineage>
        <taxon>Bacteria</taxon>
        <taxon>Pseudomonadati</taxon>
        <taxon>Bacteroidota</taxon>
        <taxon>Chitinophagia</taxon>
        <taxon>Chitinophagales</taxon>
        <taxon>Chitinophagaceae</taxon>
        <taxon>Niastella</taxon>
    </lineage>
</organism>
<keyword evidence="4" id="KW-0175">Coiled coil</keyword>
<dbReference type="InterPro" id="IPR003029">
    <property type="entry name" value="S1_domain"/>
</dbReference>
<dbReference type="InterPro" id="IPR050437">
    <property type="entry name" value="Ribos_protein_bS1-like"/>
</dbReference>
<dbReference type="GO" id="GO:0005840">
    <property type="term" value="C:ribosome"/>
    <property type="evidence" value="ECO:0007669"/>
    <property type="project" value="UniProtKB-KW"/>
</dbReference>
<name>A0A4S8HWJ5_9BACT</name>
<dbReference type="SMART" id="SM00316">
    <property type="entry name" value="S1"/>
    <property type="match status" value="6"/>
</dbReference>
<dbReference type="Proteomes" id="UP000306918">
    <property type="component" value="Unassembled WGS sequence"/>
</dbReference>
<feature type="domain" description="S1 motif" evidence="6">
    <location>
        <begin position="82"/>
        <end position="145"/>
    </location>
</feature>
<reference evidence="7 8" key="1">
    <citation type="submission" date="2019-04" db="EMBL/GenBank/DDBJ databases">
        <title>Niastella caeni sp. nov., isolated from activated sludge.</title>
        <authorList>
            <person name="Sheng M."/>
        </authorList>
    </citation>
    <scope>NUCLEOTIDE SEQUENCE [LARGE SCALE GENOMIC DNA]</scope>
    <source>
        <strain evidence="7 8">HX-2-15</strain>
    </source>
</reference>
<sequence length="642" mass="71511">MFEKLIIKQLNADAQESSAATQAGEATATPNKPAQAPEVVDNSAHDDFDWSIDKRNVATYTKEQKEKYDAVYEGTFKAVTDGELVKGLVVALTKTDVVINIGFKSDGLVSLNEFRDLPNLKTGDEVEVMVVEKEDREGHLNLSRKQARITRAWEKIVEVHKTGEVITGTVTSKTKGGLIVDVFGMETFLPGSQIDVKPVTDYDQFVGKTMEFKVVKINEAIKNAVVSHKALIESDIEAQRAEIMSKLERGQVLEGTIKNITDFGAFMDLGGLDGLLYITDISWGRISHPGEVLKLDQKLKVVVLDFDDEKKRISLGLKQLTPHPWDILPENIHEGSVVKGKVVNIEDYGAFLEIMPGVEGLVHVSEITWANTPINAKEFFKLGDEYEAKIVTLDKDNRKMSLSIKQMSEDPWSTIETKFPESSRHTGLVKNITPYGVFVELAPGIGGMIHISDLSWLKRFNHPSEYTKVGENIDVVILGIDKDNRKLQLGHKQLEEDPWNALQGTFAVGSVHEGTVIRRDDKGGIVQLPYGLEGFAPNRHLMREDGKSIGADETTQFLVIEFDRNEKRIVVSHTRIWEQSKQEEKQAAQKEARAEADKTKKAVKNIQGKVEKATLGDLGALAEIKEKLKQEEQQGGSTETKE</sequence>
<proteinExistence type="inferred from homology"/>
<protein>
    <submittedName>
        <fullName evidence="7">30S ribosomal protein S1</fullName>
    </submittedName>
</protein>
<dbReference type="OrthoDB" id="9804077at2"/>
<dbReference type="GO" id="GO:0003729">
    <property type="term" value="F:mRNA binding"/>
    <property type="evidence" value="ECO:0007669"/>
    <property type="project" value="TreeGrafter"/>
</dbReference>
<evidence type="ECO:0000259" key="6">
    <source>
        <dbReference type="PROSITE" id="PS50126"/>
    </source>
</evidence>
<dbReference type="Pfam" id="PF00575">
    <property type="entry name" value="S1"/>
    <property type="match status" value="5"/>
</dbReference>
<feature type="domain" description="S1 motif" evidence="6">
    <location>
        <begin position="250"/>
        <end position="318"/>
    </location>
</feature>
<dbReference type="GO" id="GO:0003735">
    <property type="term" value="F:structural constituent of ribosome"/>
    <property type="evidence" value="ECO:0007669"/>
    <property type="project" value="TreeGrafter"/>
</dbReference>
<dbReference type="PANTHER" id="PTHR10724">
    <property type="entry name" value="30S RIBOSOMAL PROTEIN S1"/>
    <property type="match status" value="1"/>
</dbReference>
<dbReference type="SUPFAM" id="SSF50249">
    <property type="entry name" value="Nucleic acid-binding proteins"/>
    <property type="match status" value="6"/>
</dbReference>
<feature type="coiled-coil region" evidence="4">
    <location>
        <begin position="578"/>
        <end position="641"/>
    </location>
</feature>
<evidence type="ECO:0000256" key="4">
    <source>
        <dbReference type="SAM" id="Coils"/>
    </source>
</evidence>
<comment type="caution">
    <text evidence="7">The sequence shown here is derived from an EMBL/GenBank/DDBJ whole genome shotgun (WGS) entry which is preliminary data.</text>
</comment>
<dbReference type="PROSITE" id="PS50126">
    <property type="entry name" value="S1"/>
    <property type="match status" value="6"/>
</dbReference>
<evidence type="ECO:0000256" key="2">
    <source>
        <dbReference type="ARBA" id="ARBA00022980"/>
    </source>
</evidence>
<keyword evidence="8" id="KW-1185">Reference proteome</keyword>
<evidence type="ECO:0000256" key="5">
    <source>
        <dbReference type="SAM" id="MobiDB-lite"/>
    </source>
</evidence>
<evidence type="ECO:0000256" key="1">
    <source>
        <dbReference type="ARBA" id="ARBA00006767"/>
    </source>
</evidence>
<dbReference type="GO" id="GO:1990904">
    <property type="term" value="C:ribonucleoprotein complex"/>
    <property type="evidence" value="ECO:0007669"/>
    <property type="project" value="UniProtKB-KW"/>
</dbReference>
<dbReference type="GO" id="GO:0006412">
    <property type="term" value="P:translation"/>
    <property type="evidence" value="ECO:0007669"/>
    <property type="project" value="TreeGrafter"/>
</dbReference>
<keyword evidence="2 7" id="KW-0689">Ribosomal protein</keyword>
<feature type="region of interest" description="Disordered" evidence="5">
    <location>
        <begin position="17"/>
        <end position="45"/>
    </location>
</feature>
<dbReference type="NCBIfam" id="NF004953">
    <property type="entry name" value="PRK06299.1-3"/>
    <property type="match status" value="1"/>
</dbReference>
<accession>A0A4S8HWJ5</accession>
<dbReference type="AlphaFoldDB" id="A0A4S8HWJ5"/>
<dbReference type="FunFam" id="2.40.50.140:FF:000110">
    <property type="entry name" value="30S ribosomal protein S1"/>
    <property type="match status" value="1"/>
</dbReference>
<dbReference type="InterPro" id="IPR012340">
    <property type="entry name" value="NA-bd_OB-fold"/>
</dbReference>
<dbReference type="InterPro" id="IPR035104">
    <property type="entry name" value="Ribosomal_protein_S1-like"/>
</dbReference>
<feature type="domain" description="S1 motif" evidence="6">
    <location>
        <begin position="422"/>
        <end position="492"/>
    </location>
</feature>
<dbReference type="PANTHER" id="PTHR10724:SF7">
    <property type="entry name" value="SMALL RIBOSOMAL SUBUNIT PROTEIN BS1C"/>
    <property type="match status" value="1"/>
</dbReference>
<gene>
    <name evidence="7" type="ORF">FAM09_08025</name>
</gene>
<dbReference type="PRINTS" id="PR00681">
    <property type="entry name" value="RIBOSOMALS1"/>
</dbReference>
<evidence type="ECO:0000256" key="3">
    <source>
        <dbReference type="ARBA" id="ARBA00023274"/>
    </source>
</evidence>
<dbReference type="RefSeq" id="WP_136576591.1">
    <property type="nucleotide sequence ID" value="NZ_STFF01000002.1"/>
</dbReference>
<evidence type="ECO:0000313" key="7">
    <source>
        <dbReference type="EMBL" id="THU39835.1"/>
    </source>
</evidence>
<evidence type="ECO:0000313" key="8">
    <source>
        <dbReference type="Proteomes" id="UP000306918"/>
    </source>
</evidence>
<feature type="domain" description="S1 motif" evidence="6">
    <location>
        <begin position="509"/>
        <end position="574"/>
    </location>
</feature>
<dbReference type="EMBL" id="STFF01000002">
    <property type="protein sequence ID" value="THU39835.1"/>
    <property type="molecule type" value="Genomic_DNA"/>
</dbReference>
<keyword evidence="3" id="KW-0687">Ribonucleoprotein</keyword>
<feature type="domain" description="S1 motif" evidence="6">
    <location>
        <begin position="163"/>
        <end position="229"/>
    </location>
</feature>